<dbReference type="EMBL" id="JANRMI010000002">
    <property type="protein sequence ID" value="MDG0816569.1"/>
    <property type="molecule type" value="Genomic_DNA"/>
</dbReference>
<reference evidence="2" key="1">
    <citation type="submission" date="2022-08" db="EMBL/GenBank/DDBJ databases">
        <title>Novel Bdellovibrio Species Isolated from Svalbard: Designation Bdellovibrio svalbardensis.</title>
        <authorList>
            <person name="Mitchell R.J."/>
            <person name="Choi S.Y."/>
        </authorList>
    </citation>
    <scope>NUCLEOTIDE SEQUENCE</scope>
    <source>
        <strain evidence="2">PAP01</strain>
    </source>
</reference>
<feature type="signal peptide" evidence="1">
    <location>
        <begin position="1"/>
        <end position="22"/>
    </location>
</feature>
<evidence type="ECO:0000256" key="1">
    <source>
        <dbReference type="SAM" id="SignalP"/>
    </source>
</evidence>
<proteinExistence type="predicted"/>
<sequence>MKLIWSFLLLSLSVSVPMSSFAEQQQCPDRVERRGSIQVQQIASSNNANCFVSVHNFKEGGLIYRDYLFASDGNFMVFNSFGKGPESEFTGAREFFFFPRPATQPSFNWNDETRRLEVTDVSGSKFFFDYEDAQITGIDKATVKVAHEVINTNKGGVDISKFKGLMLDAGFTLGRAPTQSAAGSSTFTDEAGLTCKVKNGDLFKYSADGDVAFRYSDKGLMAFLKTKCPKLKFPAL</sequence>
<gene>
    <name evidence="2" type="ORF">NWE73_09355</name>
</gene>
<keyword evidence="1" id="KW-0732">Signal</keyword>
<evidence type="ECO:0000313" key="3">
    <source>
        <dbReference type="Proteomes" id="UP001152321"/>
    </source>
</evidence>
<accession>A0ABT6DIA3</accession>
<organism evidence="2 3">
    <name type="scientific">Bdellovibrio svalbardensis</name>
    <dbReference type="NCBI Taxonomy" id="2972972"/>
    <lineage>
        <taxon>Bacteria</taxon>
        <taxon>Pseudomonadati</taxon>
        <taxon>Bdellovibrionota</taxon>
        <taxon>Bdellovibrionia</taxon>
        <taxon>Bdellovibrionales</taxon>
        <taxon>Pseudobdellovibrionaceae</taxon>
        <taxon>Bdellovibrio</taxon>
    </lineage>
</organism>
<feature type="chain" id="PRO_5046272120" description="Lipoprotein" evidence="1">
    <location>
        <begin position="23"/>
        <end position="236"/>
    </location>
</feature>
<keyword evidence="3" id="KW-1185">Reference proteome</keyword>
<protein>
    <recommendedName>
        <fullName evidence="4">Lipoprotein</fullName>
    </recommendedName>
</protein>
<dbReference type="RefSeq" id="WP_277578047.1">
    <property type="nucleotide sequence ID" value="NZ_JANRMI010000002.1"/>
</dbReference>
<comment type="caution">
    <text evidence="2">The sequence shown here is derived from an EMBL/GenBank/DDBJ whole genome shotgun (WGS) entry which is preliminary data.</text>
</comment>
<name>A0ABT6DIA3_9BACT</name>
<evidence type="ECO:0000313" key="2">
    <source>
        <dbReference type="EMBL" id="MDG0816569.1"/>
    </source>
</evidence>
<dbReference type="Proteomes" id="UP001152321">
    <property type="component" value="Unassembled WGS sequence"/>
</dbReference>
<evidence type="ECO:0008006" key="4">
    <source>
        <dbReference type="Google" id="ProtNLM"/>
    </source>
</evidence>